<dbReference type="Proteomes" id="UP000245802">
    <property type="component" value="Chromosome"/>
</dbReference>
<evidence type="ECO:0000313" key="3">
    <source>
        <dbReference type="Proteomes" id="UP000245802"/>
    </source>
</evidence>
<organism evidence="2 3">
    <name type="scientific">Gemmata obscuriglobus</name>
    <dbReference type="NCBI Taxonomy" id="114"/>
    <lineage>
        <taxon>Bacteria</taxon>
        <taxon>Pseudomonadati</taxon>
        <taxon>Planctomycetota</taxon>
        <taxon>Planctomycetia</taxon>
        <taxon>Gemmatales</taxon>
        <taxon>Gemmataceae</taxon>
        <taxon>Gemmata</taxon>
    </lineage>
</organism>
<feature type="domain" description="AAA+ ATPase" evidence="1">
    <location>
        <begin position="167"/>
        <end position="369"/>
    </location>
</feature>
<dbReference type="AlphaFoldDB" id="A0A2Z3GZ73"/>
<dbReference type="SMART" id="SM00382">
    <property type="entry name" value="AAA"/>
    <property type="match status" value="1"/>
</dbReference>
<dbReference type="Gene3D" id="3.40.50.300">
    <property type="entry name" value="P-loop containing nucleotide triphosphate hydrolases"/>
    <property type="match status" value="1"/>
</dbReference>
<evidence type="ECO:0000313" key="2">
    <source>
        <dbReference type="EMBL" id="AWM36777.1"/>
    </source>
</evidence>
<dbReference type="RefSeq" id="WP_010045187.1">
    <property type="nucleotide sequence ID" value="NZ_CP025958.1"/>
</dbReference>
<proteinExistence type="predicted"/>
<dbReference type="EMBL" id="CP025958">
    <property type="protein sequence ID" value="AWM36777.1"/>
    <property type="molecule type" value="Genomic_DNA"/>
</dbReference>
<gene>
    <name evidence="2" type="ORF">C1280_06915</name>
</gene>
<protein>
    <submittedName>
        <fullName evidence="2">ATPase</fullName>
    </submittedName>
</protein>
<accession>A0A2Z3GZ73</accession>
<sequence length="449" mass="50291">MGLSRSAVVADWDGNPAPEAPASPESLKESGLTQGFICDMLLRTVYTRGVMLGRDLGQFLCLPFKVIREPLRFLKDEKLIQVDGGDLVGEVSYRFSLTDLGRDRARAAMEQCAYVGPAPVPLEDYVEQCYRQTVTGLTCYPEALKAPFGHLVLKEEMFNNIGPAIISGRSVFIYGPPGNGKTAMARAIGDFMNTAGGSIYIPYAFVADNNIITVFDPSLHVIDDTAAEYGDEADAAVRRLLSTGSVDQRWVRIRRPVIVTGGELNLPMLDLKYSAESKFYQAPIHFKANGGVFLIDDFGRQLVSPKDLLNRWILPLEDRHDFLTVASGKKFQVPFEQLIIFSTNLDPKALVDDAFLRRIRHKVGIQAPQRDVYEKIFASNCKRLGMNFDLGAVDYLYERYYTRGRVPRASDCRDLLETVQSICRYRRQPVHLTRDLMVEASASFIAEFT</sequence>
<name>A0A2Z3GZ73_9BACT</name>
<reference evidence="2 3" key="1">
    <citation type="submission" date="2018-01" db="EMBL/GenBank/DDBJ databases">
        <title>G. obscuriglobus.</title>
        <authorList>
            <person name="Franke J."/>
            <person name="Blomberg W."/>
            <person name="Selmecki A."/>
        </authorList>
    </citation>
    <scope>NUCLEOTIDE SEQUENCE [LARGE SCALE GENOMIC DNA]</scope>
    <source>
        <strain evidence="2 3">DSM 5831</strain>
    </source>
</reference>
<dbReference type="OrthoDB" id="9783370at2"/>
<dbReference type="InterPro" id="IPR027417">
    <property type="entry name" value="P-loop_NTPase"/>
</dbReference>
<evidence type="ECO:0000259" key="1">
    <source>
        <dbReference type="SMART" id="SM00382"/>
    </source>
</evidence>
<dbReference type="SUPFAM" id="SSF52540">
    <property type="entry name" value="P-loop containing nucleoside triphosphate hydrolases"/>
    <property type="match status" value="1"/>
</dbReference>
<dbReference type="InterPro" id="IPR003593">
    <property type="entry name" value="AAA+_ATPase"/>
</dbReference>
<dbReference type="KEGG" id="gog:C1280_06915"/>
<keyword evidence="3" id="KW-1185">Reference proteome</keyword>